<evidence type="ECO:0000313" key="7">
    <source>
        <dbReference type="Proteomes" id="UP000694844"/>
    </source>
</evidence>
<dbReference type="RefSeq" id="XP_022332921.1">
    <property type="nucleotide sequence ID" value="XM_022477213.1"/>
</dbReference>
<dbReference type="InterPro" id="IPR050111">
    <property type="entry name" value="C-type_lectin/snaclec_domain"/>
</dbReference>
<dbReference type="Gene3D" id="3.10.100.10">
    <property type="entry name" value="Mannose-Binding Protein A, subunit A"/>
    <property type="match status" value="12"/>
</dbReference>
<dbReference type="SUPFAM" id="SSF56436">
    <property type="entry name" value="C-type lectin-like"/>
    <property type="match status" value="11"/>
</dbReference>
<keyword evidence="7" id="KW-1185">Reference proteome</keyword>
<dbReference type="InterPro" id="IPR001304">
    <property type="entry name" value="C-type_lectin-like"/>
</dbReference>
<feature type="domain" description="C-type lectin" evidence="5">
    <location>
        <begin position="1047"/>
        <end position="1163"/>
    </location>
</feature>
<dbReference type="SMART" id="SM00254">
    <property type="entry name" value="ShKT"/>
    <property type="match status" value="2"/>
</dbReference>
<reference evidence="8" key="1">
    <citation type="submission" date="2025-08" db="UniProtKB">
        <authorList>
            <consortium name="RefSeq"/>
        </authorList>
    </citation>
    <scope>IDENTIFICATION</scope>
    <source>
        <tissue evidence="8">Whole sample</tissue>
    </source>
</reference>
<dbReference type="SMART" id="SM00034">
    <property type="entry name" value="CLECT"/>
    <property type="match status" value="11"/>
</dbReference>
<evidence type="ECO:0000256" key="2">
    <source>
        <dbReference type="PROSITE-ProRule" id="PRU01005"/>
    </source>
</evidence>
<feature type="domain" description="C-type lectin" evidence="5">
    <location>
        <begin position="900"/>
        <end position="1018"/>
    </location>
</feature>
<dbReference type="GeneID" id="111130314"/>
<feature type="domain" description="C-type lectin" evidence="5">
    <location>
        <begin position="1489"/>
        <end position="1599"/>
    </location>
</feature>
<keyword evidence="4" id="KW-1133">Transmembrane helix</keyword>
<evidence type="ECO:0000313" key="8">
    <source>
        <dbReference type="RefSeq" id="XP_022332921.1"/>
    </source>
</evidence>
<dbReference type="PROSITE" id="PS50041">
    <property type="entry name" value="C_TYPE_LECTIN_2"/>
    <property type="match status" value="11"/>
</dbReference>
<dbReference type="PROSITE" id="PS51670">
    <property type="entry name" value="SHKT"/>
    <property type="match status" value="2"/>
</dbReference>
<feature type="domain" description="C-type lectin" evidence="5">
    <location>
        <begin position="42"/>
        <end position="165"/>
    </location>
</feature>
<evidence type="ECO:0000256" key="1">
    <source>
        <dbReference type="ARBA" id="ARBA00023157"/>
    </source>
</evidence>
<evidence type="ECO:0000259" key="5">
    <source>
        <dbReference type="PROSITE" id="PS50041"/>
    </source>
</evidence>
<dbReference type="PANTHER" id="PTHR22803">
    <property type="entry name" value="MANNOSE, PHOSPHOLIPASE, LECTIN RECEPTOR RELATED"/>
    <property type="match status" value="1"/>
</dbReference>
<proteinExistence type="predicted"/>
<feature type="domain" description="C-type lectin" evidence="5">
    <location>
        <begin position="1345"/>
        <end position="1465"/>
    </location>
</feature>
<feature type="domain" description="C-type lectin" evidence="5">
    <location>
        <begin position="1193"/>
        <end position="1308"/>
    </location>
</feature>
<dbReference type="PROSITE" id="PS00615">
    <property type="entry name" value="C_TYPE_LECTIN_1"/>
    <property type="match status" value="5"/>
</dbReference>
<keyword evidence="1" id="KW-1015">Disulfide bond</keyword>
<dbReference type="InterPro" id="IPR016186">
    <property type="entry name" value="C-type_lectin-like/link_sf"/>
</dbReference>
<name>A0A8B8E112_CRAVI</name>
<gene>
    <name evidence="8" type="primary">LOC111130314</name>
</gene>
<dbReference type="OrthoDB" id="6067009at2759"/>
<feature type="region of interest" description="Disordered" evidence="3">
    <location>
        <begin position="1802"/>
        <end position="1822"/>
    </location>
</feature>
<keyword evidence="4" id="KW-0472">Membrane</keyword>
<feature type="domain" description="C-type lectin" evidence="5">
    <location>
        <begin position="183"/>
        <end position="308"/>
    </location>
</feature>
<accession>A0A8B8E112</accession>
<keyword evidence="4" id="KW-0812">Transmembrane</keyword>
<dbReference type="InterPro" id="IPR016187">
    <property type="entry name" value="CTDL_fold"/>
</dbReference>
<organism evidence="7 8">
    <name type="scientific">Crassostrea virginica</name>
    <name type="common">Eastern oyster</name>
    <dbReference type="NCBI Taxonomy" id="6565"/>
    <lineage>
        <taxon>Eukaryota</taxon>
        <taxon>Metazoa</taxon>
        <taxon>Spiralia</taxon>
        <taxon>Lophotrochozoa</taxon>
        <taxon>Mollusca</taxon>
        <taxon>Bivalvia</taxon>
        <taxon>Autobranchia</taxon>
        <taxon>Pteriomorphia</taxon>
        <taxon>Ostreida</taxon>
        <taxon>Ostreoidea</taxon>
        <taxon>Ostreidae</taxon>
        <taxon>Crassostrea</taxon>
    </lineage>
</organism>
<feature type="domain" description="C-type lectin" evidence="5">
    <location>
        <begin position="321"/>
        <end position="450"/>
    </location>
</feature>
<comment type="caution">
    <text evidence="2">Lacks conserved residue(s) required for the propagation of feature annotation.</text>
</comment>
<dbReference type="KEGG" id="cvn:111130314"/>
<feature type="domain" description="ShKT" evidence="6">
    <location>
        <begin position="765"/>
        <end position="801"/>
    </location>
</feature>
<feature type="compositionally biased region" description="Polar residues" evidence="3">
    <location>
        <begin position="1802"/>
        <end position="1814"/>
    </location>
</feature>
<dbReference type="InterPro" id="IPR003582">
    <property type="entry name" value="ShKT_dom"/>
</dbReference>
<protein>
    <submittedName>
        <fullName evidence="8">Macrophage mannose receptor 1-like isoform X1</fullName>
    </submittedName>
</protein>
<sequence>MNTFRKCNMKLDATFYLCLFVVFIGLSGVYGLCPLPFEALPSSSSCYYFGSATTRTWDEARLRCLSMDSQLLKIEDAEEQTMLMNEFLKRDEELPGVQEWWVGMKRKEDNVNQWVWTDSSPVNESYIRWGQDEPNNYNQNEHCAEIWERTFNDKNCDSKLNFVCERPKDKPVRCSIQDGYSYHNRRCYKFVKNQLSRNQALLACANENARLVNVESEEDQHAVSEIAYSNKLNVWMGVQFINSSSQWLLTTTPGWEEPPKIFFWQTTLRASSINNPDYYCAALNASSEDSTNNWYIENCDLTNAFICQKPAGICPSGFEQREEKCYLFKINSIQPWSQAKLFCEQFQSNLLEIESDDELNFVTGKLQQRIKPRLWIGLKGRKTKTQFQNGSLSQNVNDYYWEMSDGIRTPTYLQVGITGSGSACGYIDSGRSGKWYFDLLCSTRLPFICYQDVQNGHVTPRQFTTITTAEPPPVTTTAQALVPILTSAGEITTKQPTTTMPSTTTEDIFDPVCGYNWEREERSQVCYLFNRHPSTWPAARRLCQSVGGDLLSINNLREHYYIAGRLKEKSLSNVGMFWIGGYDERDEGGWEWSDGSPFSFFNFKRGEPSGRSGDENCITISGHRALWSNDYCSSVHASICKKKVRNDTVNIPATSPPFPSGDQVYGCPGEEWAGYRLSCYFVARNKTTWSEAQTYCKAAGGELASILDEGEQAFIYSLLPKTHCYNLYTSDKNCDLWAAAGECSKNPLWMANNCKQSCQMCVSDCLDTHGSTECQHWAKAGECQKNHRWMLPNCALSCGICDSAIYGGFWIGLHDKKDEMAFEWSDGMRVSFTTWADREPNNMGRDGQDCVMMKLVDGRWGDFNCIEKMPGFVCKTSKKLVPKATVSPLSIGCTNGSVGYNAFCYGIFETNTSWSDAEHFCGNRSGHLATVNSRYVQAFISSLIVEKKGNFWIGLTQSYDTGITEFWNSGQDVRFTYWGSDHTGSIEEDGFCVSMSANHPVGLWSTLNCSTLNSFICEFPREGFTTPSTTQPTTTLPKPCETGWKEHQGNCYKAMLPPESWMRARDTCRTMGAELASIHTYEENQFIFANFVEYNEKCWIGLNDRDLEEGFSWSDGSAADYSTWADNEPNDFYSNEDCVAYLNIWSSDWNDENCYVLHPYICKIPKGVPVLDVANFTLPALQVPCADDRFVYIHGLCYYYERISTPLQTWYQSLDFCNNLNASLVTFSSQYQHDLISYYLHKNFEDLESYWIGLNDLEQMGWRWVDGTKVVSFVAWEQGEPEDTPTKRCVYQWTNSNRWYTTNCNAKLTNGVVCMKQNGSSEVITTPSTPMQPWGCPPGYIESRVNNKCYKIVQDDALSFNEAKEMCSKHGRDYSLVSIHSEIENAFIALQFDASSTESLWIGLSDESLDSSFSWIDNSPVDFTNWNVGEPNSYAENCGEIIVKSDGVGKWNDVYCSVRRGYICQTQKAFRYPTQASAISKCPSGYNEVAGSCFRVIETAMDFNGAQATCQVDGANLASISSQYEQMSIEIETKDITGAIWIGLKLEQNTILWLDKWPYTFSNWAPNEPSFNEGENCTVLLQSEWKDTRCDLKYPAICEYNTGTPPTTPPPGQCPQDTSKFAGFCFYVDPSAKVGWSKAKEMCSGKGMTLITFRNLNEVEFVRQLVISRGGNSRTRLWLGLRRTKSVVEDDYYNYYEETSETFNWIDGTDNPFENWNSGEPSGSWGHETENCAEMLDTGKFNDVNCDNYLKAYGCYTPESFDTTAATEGLSSTISWESPPLPTTSGSGFSDTTVVLGVTTSSPAANAHNSTKQSGIPDRPHKLPRRKFYLERTESESLSAGQIVGILIGTITLLIILIVILLVIRRHFRKGSYFTRDEHGFTNAMYLKTVESVSVSDDGAEKRNT</sequence>
<feature type="transmembrane region" description="Helical" evidence="4">
    <location>
        <begin position="1843"/>
        <end position="1864"/>
    </location>
</feature>
<dbReference type="Pfam" id="PF01549">
    <property type="entry name" value="ShK"/>
    <property type="match status" value="2"/>
</dbReference>
<evidence type="ECO:0000256" key="3">
    <source>
        <dbReference type="SAM" id="MobiDB-lite"/>
    </source>
</evidence>
<evidence type="ECO:0000259" key="6">
    <source>
        <dbReference type="PROSITE" id="PS51670"/>
    </source>
</evidence>
<evidence type="ECO:0000256" key="4">
    <source>
        <dbReference type="SAM" id="Phobius"/>
    </source>
</evidence>
<dbReference type="Proteomes" id="UP000694844">
    <property type="component" value="Chromosome 4"/>
</dbReference>
<feature type="domain" description="C-type lectin" evidence="5">
    <location>
        <begin position="522"/>
        <end position="641"/>
    </location>
</feature>
<feature type="domain" description="C-type lectin" evidence="5">
    <location>
        <begin position="675"/>
        <end position="865"/>
    </location>
</feature>
<dbReference type="CDD" id="cd00037">
    <property type="entry name" value="CLECT"/>
    <property type="match status" value="9"/>
</dbReference>
<feature type="domain" description="C-type lectin" evidence="5">
    <location>
        <begin position="1621"/>
        <end position="1747"/>
    </location>
</feature>
<dbReference type="InterPro" id="IPR018378">
    <property type="entry name" value="C-type_lectin_CS"/>
</dbReference>
<feature type="domain" description="ShKT" evidence="6">
    <location>
        <begin position="724"/>
        <end position="761"/>
    </location>
</feature>
<dbReference type="Pfam" id="PF00059">
    <property type="entry name" value="Lectin_C"/>
    <property type="match status" value="11"/>
</dbReference>